<dbReference type="InterPro" id="IPR000700">
    <property type="entry name" value="PAS-assoc_C"/>
</dbReference>
<dbReference type="SMART" id="SM00086">
    <property type="entry name" value="PAC"/>
    <property type="match status" value="1"/>
</dbReference>
<dbReference type="GO" id="GO:0006355">
    <property type="term" value="P:regulation of DNA-templated transcription"/>
    <property type="evidence" value="ECO:0007669"/>
    <property type="project" value="InterPro"/>
</dbReference>
<dbReference type="PANTHER" id="PTHR44757">
    <property type="entry name" value="DIGUANYLATE CYCLASE DGCP"/>
    <property type="match status" value="1"/>
</dbReference>
<dbReference type="EMBL" id="CP061038">
    <property type="protein sequence ID" value="QNQ09682.1"/>
    <property type="molecule type" value="Genomic_DNA"/>
</dbReference>
<evidence type="ECO:0000259" key="3">
    <source>
        <dbReference type="PROSITE" id="PS50887"/>
    </source>
</evidence>
<feature type="domain" description="PAS" evidence="1">
    <location>
        <begin position="17"/>
        <end position="87"/>
    </location>
</feature>
<dbReference type="InterPro" id="IPR052155">
    <property type="entry name" value="Biofilm_reg_signaling"/>
</dbReference>
<keyword evidence="5" id="KW-1185">Reference proteome</keyword>
<evidence type="ECO:0000313" key="4">
    <source>
        <dbReference type="EMBL" id="QNQ09682.1"/>
    </source>
</evidence>
<dbReference type="Pfam" id="PF00990">
    <property type="entry name" value="GGDEF"/>
    <property type="match status" value="1"/>
</dbReference>
<sequence>MGVMQGVGMLERELRTSRQMFRASFHAAAIGKAIISVTGLCVEVNTSFAAMLGYSTGEMVGMHFSDFTHPHDIAADLHLFEGVMRGERDSYQMEKRYLRRDGAILHVLLSATVVREEDGTPIQFISEIVDLSERRRVGLELQEANAKLRELVVRDHLTGLYNRRGFEEMLATPIGTRHTSLLLVDLDNFKRINDGLGHTAGDLVLCEVGKRLPLQVREGDYVARVGGDEFGVILFDADCTQAEAIARRIVTELGSAFQIKGLQAYVGASVGIACSSGRAVTLHEMMVQADAALYVAKGAGRGRWSLAA</sequence>
<dbReference type="SUPFAM" id="SSF55073">
    <property type="entry name" value="Nucleotide cyclase"/>
    <property type="match status" value="1"/>
</dbReference>
<dbReference type="AlphaFoldDB" id="A0A7H0LJ29"/>
<dbReference type="InterPro" id="IPR000014">
    <property type="entry name" value="PAS"/>
</dbReference>
<accession>A0A7H0LJ29</accession>
<dbReference type="CDD" id="cd00130">
    <property type="entry name" value="PAS"/>
    <property type="match status" value="1"/>
</dbReference>
<proteinExistence type="predicted"/>
<evidence type="ECO:0000259" key="1">
    <source>
        <dbReference type="PROSITE" id="PS50112"/>
    </source>
</evidence>
<organism evidence="4 5">
    <name type="scientific">Sphingomonas alpina</name>
    <dbReference type="NCBI Taxonomy" id="653931"/>
    <lineage>
        <taxon>Bacteria</taxon>
        <taxon>Pseudomonadati</taxon>
        <taxon>Pseudomonadota</taxon>
        <taxon>Alphaproteobacteria</taxon>
        <taxon>Sphingomonadales</taxon>
        <taxon>Sphingomonadaceae</taxon>
        <taxon>Sphingomonas</taxon>
    </lineage>
</organism>
<reference evidence="4 5" key="1">
    <citation type="submission" date="2020-09" db="EMBL/GenBank/DDBJ databases">
        <title>Sphingomonas sp., a new species isolated from pork steak.</title>
        <authorList>
            <person name="Heidler von Heilborn D."/>
        </authorList>
    </citation>
    <scope>NUCLEOTIDE SEQUENCE [LARGE SCALE GENOMIC DNA]</scope>
    <source>
        <strain evidence="5">S8-3T</strain>
    </source>
</reference>
<gene>
    <name evidence="4" type="ORF">H3Z74_24195</name>
</gene>
<evidence type="ECO:0000259" key="2">
    <source>
        <dbReference type="PROSITE" id="PS50113"/>
    </source>
</evidence>
<dbReference type="SMART" id="SM00091">
    <property type="entry name" value="PAS"/>
    <property type="match status" value="1"/>
</dbReference>
<dbReference type="PANTHER" id="PTHR44757:SF2">
    <property type="entry name" value="BIOFILM ARCHITECTURE MAINTENANCE PROTEIN MBAA"/>
    <property type="match status" value="1"/>
</dbReference>
<dbReference type="InterPro" id="IPR013767">
    <property type="entry name" value="PAS_fold"/>
</dbReference>
<dbReference type="InterPro" id="IPR029787">
    <property type="entry name" value="Nucleotide_cyclase"/>
</dbReference>
<dbReference type="InterPro" id="IPR001610">
    <property type="entry name" value="PAC"/>
</dbReference>
<dbReference type="InterPro" id="IPR035965">
    <property type="entry name" value="PAS-like_dom_sf"/>
</dbReference>
<evidence type="ECO:0000313" key="5">
    <source>
        <dbReference type="Proteomes" id="UP000516148"/>
    </source>
</evidence>
<dbReference type="PROSITE" id="PS50112">
    <property type="entry name" value="PAS"/>
    <property type="match status" value="1"/>
</dbReference>
<dbReference type="Gene3D" id="3.30.70.270">
    <property type="match status" value="1"/>
</dbReference>
<dbReference type="PROSITE" id="PS50887">
    <property type="entry name" value="GGDEF"/>
    <property type="match status" value="1"/>
</dbReference>
<dbReference type="Proteomes" id="UP000516148">
    <property type="component" value="Chromosome"/>
</dbReference>
<dbReference type="Gene3D" id="3.30.450.20">
    <property type="entry name" value="PAS domain"/>
    <property type="match status" value="1"/>
</dbReference>
<dbReference type="RefSeq" id="WP_187761992.1">
    <property type="nucleotide sequence ID" value="NZ_CP061038.1"/>
</dbReference>
<name>A0A7H0LJ29_9SPHN</name>
<feature type="domain" description="PAC" evidence="2">
    <location>
        <begin position="91"/>
        <end position="143"/>
    </location>
</feature>
<dbReference type="InterPro" id="IPR000160">
    <property type="entry name" value="GGDEF_dom"/>
</dbReference>
<protein>
    <submittedName>
        <fullName evidence="4">Diguanylate cyclase</fullName>
    </submittedName>
</protein>
<dbReference type="KEGG" id="spap:H3Z74_24195"/>
<dbReference type="PROSITE" id="PS50113">
    <property type="entry name" value="PAC"/>
    <property type="match status" value="1"/>
</dbReference>
<dbReference type="CDD" id="cd01949">
    <property type="entry name" value="GGDEF"/>
    <property type="match status" value="1"/>
</dbReference>
<dbReference type="SUPFAM" id="SSF55785">
    <property type="entry name" value="PYP-like sensor domain (PAS domain)"/>
    <property type="match status" value="1"/>
</dbReference>
<feature type="domain" description="GGDEF" evidence="3">
    <location>
        <begin position="177"/>
        <end position="308"/>
    </location>
</feature>
<dbReference type="NCBIfam" id="TIGR00229">
    <property type="entry name" value="sensory_box"/>
    <property type="match status" value="1"/>
</dbReference>
<dbReference type="SMART" id="SM00267">
    <property type="entry name" value="GGDEF"/>
    <property type="match status" value="1"/>
</dbReference>
<dbReference type="Pfam" id="PF00989">
    <property type="entry name" value="PAS"/>
    <property type="match status" value="1"/>
</dbReference>
<dbReference type="NCBIfam" id="TIGR00254">
    <property type="entry name" value="GGDEF"/>
    <property type="match status" value="1"/>
</dbReference>
<dbReference type="InterPro" id="IPR043128">
    <property type="entry name" value="Rev_trsase/Diguanyl_cyclase"/>
</dbReference>